<evidence type="ECO:0000313" key="2">
    <source>
        <dbReference type="Proteomes" id="UP001627154"/>
    </source>
</evidence>
<dbReference type="Proteomes" id="UP001627154">
    <property type="component" value="Unassembled WGS sequence"/>
</dbReference>
<reference evidence="1 2" key="1">
    <citation type="journal article" date="2024" name="bioRxiv">
        <title>A reference genome for Trichogramma kaykai: A tiny desert-dwelling parasitoid wasp with competing sex-ratio distorters.</title>
        <authorList>
            <person name="Culotta J."/>
            <person name="Lindsey A.R."/>
        </authorList>
    </citation>
    <scope>NUCLEOTIDE SEQUENCE [LARGE SCALE GENOMIC DNA]</scope>
    <source>
        <strain evidence="1 2">KSX58</strain>
    </source>
</reference>
<dbReference type="EMBL" id="JBJJXI010000059">
    <property type="protein sequence ID" value="KAL3398333.1"/>
    <property type="molecule type" value="Genomic_DNA"/>
</dbReference>
<accession>A0ABD2WZ52</accession>
<comment type="caution">
    <text evidence="1">The sequence shown here is derived from an EMBL/GenBank/DDBJ whole genome shotgun (WGS) entry which is preliminary data.</text>
</comment>
<gene>
    <name evidence="1" type="ORF">TKK_007508</name>
</gene>
<proteinExistence type="predicted"/>
<protein>
    <submittedName>
        <fullName evidence="1">Uncharacterized protein</fullName>
    </submittedName>
</protein>
<dbReference type="AlphaFoldDB" id="A0ABD2WZ52"/>
<sequence>MCGQTRFYHYASVTHKLCGPIHNTVQYVKTALKKKVESHGSGFVEPDQREKHHNQPFKYQEVMRNLIRAHIHNFLIIDSHYVRATTSKQFLPEELNVSMMSRMLMTEVRRAGIENVEISRHLYDHILRHGGLSRPCHRRSMNAWALTGPYAKNTKKRKGKQHRVEKKNK</sequence>
<name>A0ABD2WZ52_9HYME</name>
<keyword evidence="2" id="KW-1185">Reference proteome</keyword>
<organism evidence="1 2">
    <name type="scientific">Trichogramma kaykai</name>
    <dbReference type="NCBI Taxonomy" id="54128"/>
    <lineage>
        <taxon>Eukaryota</taxon>
        <taxon>Metazoa</taxon>
        <taxon>Ecdysozoa</taxon>
        <taxon>Arthropoda</taxon>
        <taxon>Hexapoda</taxon>
        <taxon>Insecta</taxon>
        <taxon>Pterygota</taxon>
        <taxon>Neoptera</taxon>
        <taxon>Endopterygota</taxon>
        <taxon>Hymenoptera</taxon>
        <taxon>Apocrita</taxon>
        <taxon>Proctotrupomorpha</taxon>
        <taxon>Chalcidoidea</taxon>
        <taxon>Trichogrammatidae</taxon>
        <taxon>Trichogramma</taxon>
    </lineage>
</organism>
<evidence type="ECO:0000313" key="1">
    <source>
        <dbReference type="EMBL" id="KAL3398333.1"/>
    </source>
</evidence>